<dbReference type="InterPro" id="IPR003594">
    <property type="entry name" value="HATPase_dom"/>
</dbReference>
<keyword evidence="1" id="KW-0808">Transferase</keyword>
<proteinExistence type="predicted"/>
<dbReference type="InterPro" id="IPR036890">
    <property type="entry name" value="HATPase_C_sf"/>
</dbReference>
<sequence>MNAHDHAPAAQPAAISAEIRMNLLAEPSSVVLARELVRYSLTHWEIGRCDVQDAMLVMSEIVTNAVAAARGRRIRLRCALHNGAPLLECWDPSPARPEARPASDTAENGRGLAIIAAYAKECGVRPSATAQGKVVWALMSA</sequence>
<dbReference type="RefSeq" id="WP_220163115.1">
    <property type="nucleotide sequence ID" value="NZ_JAIBOA010000002.1"/>
</dbReference>
<keyword evidence="3" id="KW-0067">ATP-binding</keyword>
<dbReference type="Proteomes" id="UP000774570">
    <property type="component" value="Unassembled WGS sequence"/>
</dbReference>
<evidence type="ECO:0000313" key="3">
    <source>
        <dbReference type="EMBL" id="MBW8481401.1"/>
    </source>
</evidence>
<accession>A0ABS7FM05</accession>
<dbReference type="PANTHER" id="PTHR35526">
    <property type="entry name" value="ANTI-SIGMA-F FACTOR RSBW-RELATED"/>
    <property type="match status" value="1"/>
</dbReference>
<dbReference type="GO" id="GO:0005524">
    <property type="term" value="F:ATP binding"/>
    <property type="evidence" value="ECO:0007669"/>
    <property type="project" value="UniProtKB-KW"/>
</dbReference>
<feature type="domain" description="Histidine kinase/HSP90-like ATPase" evidence="2">
    <location>
        <begin position="25"/>
        <end position="137"/>
    </location>
</feature>
<keyword evidence="1" id="KW-0723">Serine/threonine-protein kinase</keyword>
<protein>
    <submittedName>
        <fullName evidence="3">ATP-binding protein</fullName>
    </submittedName>
</protein>
<organism evidence="3 4">
    <name type="scientific">Actinomadura parmotrematis</name>
    <dbReference type="NCBI Taxonomy" id="2864039"/>
    <lineage>
        <taxon>Bacteria</taxon>
        <taxon>Bacillati</taxon>
        <taxon>Actinomycetota</taxon>
        <taxon>Actinomycetes</taxon>
        <taxon>Streptosporangiales</taxon>
        <taxon>Thermomonosporaceae</taxon>
        <taxon>Actinomadura</taxon>
    </lineage>
</organism>
<dbReference type="Pfam" id="PF13581">
    <property type="entry name" value="HATPase_c_2"/>
    <property type="match status" value="1"/>
</dbReference>
<evidence type="ECO:0000259" key="2">
    <source>
        <dbReference type="Pfam" id="PF13581"/>
    </source>
</evidence>
<evidence type="ECO:0000256" key="1">
    <source>
        <dbReference type="ARBA" id="ARBA00022527"/>
    </source>
</evidence>
<dbReference type="Gene3D" id="3.30.565.10">
    <property type="entry name" value="Histidine kinase-like ATPase, C-terminal domain"/>
    <property type="match status" value="1"/>
</dbReference>
<keyword evidence="3" id="KW-0547">Nucleotide-binding</keyword>
<dbReference type="InterPro" id="IPR050267">
    <property type="entry name" value="Anti-sigma-factor_SerPK"/>
</dbReference>
<dbReference type="PANTHER" id="PTHR35526:SF3">
    <property type="entry name" value="ANTI-SIGMA-F FACTOR RSBW"/>
    <property type="match status" value="1"/>
</dbReference>
<keyword evidence="1" id="KW-0418">Kinase</keyword>
<evidence type="ECO:0000313" key="4">
    <source>
        <dbReference type="Proteomes" id="UP000774570"/>
    </source>
</evidence>
<reference evidence="3 4" key="1">
    <citation type="submission" date="2021-07" db="EMBL/GenBank/DDBJ databases">
        <title>Actinomadura sp. PM05-2 isolated from lichen.</title>
        <authorList>
            <person name="Somphong A."/>
            <person name="Phongsopitanun W."/>
            <person name="Tanasupawat S."/>
            <person name="Peongsungnone V."/>
        </authorList>
    </citation>
    <scope>NUCLEOTIDE SEQUENCE [LARGE SCALE GENOMIC DNA]</scope>
    <source>
        <strain evidence="3 4">PM05-2</strain>
    </source>
</reference>
<name>A0ABS7FM05_9ACTN</name>
<dbReference type="SUPFAM" id="SSF55874">
    <property type="entry name" value="ATPase domain of HSP90 chaperone/DNA topoisomerase II/histidine kinase"/>
    <property type="match status" value="1"/>
</dbReference>
<comment type="caution">
    <text evidence="3">The sequence shown here is derived from an EMBL/GenBank/DDBJ whole genome shotgun (WGS) entry which is preliminary data.</text>
</comment>
<dbReference type="EMBL" id="JAIBOA010000002">
    <property type="protein sequence ID" value="MBW8481401.1"/>
    <property type="molecule type" value="Genomic_DNA"/>
</dbReference>
<gene>
    <name evidence="3" type="ORF">K1Y72_03385</name>
</gene>
<keyword evidence="4" id="KW-1185">Reference proteome</keyword>
<dbReference type="CDD" id="cd16936">
    <property type="entry name" value="HATPase_RsbW-like"/>
    <property type="match status" value="1"/>
</dbReference>